<organism evidence="2">
    <name type="scientific">Rhizophora mucronata</name>
    <name type="common">Asiatic mangrove</name>
    <dbReference type="NCBI Taxonomy" id="61149"/>
    <lineage>
        <taxon>Eukaryota</taxon>
        <taxon>Viridiplantae</taxon>
        <taxon>Streptophyta</taxon>
        <taxon>Embryophyta</taxon>
        <taxon>Tracheophyta</taxon>
        <taxon>Spermatophyta</taxon>
        <taxon>Magnoliopsida</taxon>
        <taxon>eudicotyledons</taxon>
        <taxon>Gunneridae</taxon>
        <taxon>Pentapetalae</taxon>
        <taxon>rosids</taxon>
        <taxon>fabids</taxon>
        <taxon>Malpighiales</taxon>
        <taxon>Rhizophoraceae</taxon>
        <taxon>Rhizophora</taxon>
    </lineage>
</organism>
<name>A0A2P2LT78_RHIMU</name>
<proteinExistence type="predicted"/>
<dbReference type="EMBL" id="GGEC01040659">
    <property type="protein sequence ID" value="MBX21143.1"/>
    <property type="molecule type" value="Transcribed_RNA"/>
</dbReference>
<protein>
    <submittedName>
        <fullName evidence="2">Uncharacterized protein</fullName>
    </submittedName>
</protein>
<keyword evidence="1" id="KW-0472">Membrane</keyword>
<feature type="transmembrane region" description="Helical" evidence="1">
    <location>
        <begin position="12"/>
        <end position="31"/>
    </location>
</feature>
<evidence type="ECO:0000256" key="1">
    <source>
        <dbReference type="SAM" id="Phobius"/>
    </source>
</evidence>
<evidence type="ECO:0000313" key="2">
    <source>
        <dbReference type="EMBL" id="MBX21143.1"/>
    </source>
</evidence>
<keyword evidence="1" id="KW-0812">Transmembrane</keyword>
<reference evidence="2" key="1">
    <citation type="submission" date="2018-02" db="EMBL/GenBank/DDBJ databases">
        <title>Rhizophora mucronata_Transcriptome.</title>
        <authorList>
            <person name="Meera S.P."/>
            <person name="Sreeshan A."/>
            <person name="Augustine A."/>
        </authorList>
    </citation>
    <scope>NUCLEOTIDE SEQUENCE</scope>
    <source>
        <tissue evidence="2">Leaf</tissue>
    </source>
</reference>
<keyword evidence="1" id="KW-1133">Transmembrane helix</keyword>
<accession>A0A2P2LT78</accession>
<sequence>MCPMVRGCHLQFYYWLLVLMTLIYGSPNAYIDIKLIPRVLLTHIPLFRRDNTYCGPLRKSPIVNQVFTR</sequence>
<dbReference type="AlphaFoldDB" id="A0A2P2LT78"/>